<protein>
    <recommendedName>
        <fullName evidence="5">Acid phosphatase</fullName>
    </recommendedName>
</protein>
<dbReference type="SUPFAM" id="SSF53254">
    <property type="entry name" value="Phosphoglycerate mutase-like"/>
    <property type="match status" value="1"/>
</dbReference>
<evidence type="ECO:0008006" key="5">
    <source>
        <dbReference type="Google" id="ProtNLM"/>
    </source>
</evidence>
<dbReference type="PANTHER" id="PTHR11567">
    <property type="entry name" value="ACID PHOSPHATASE-RELATED"/>
    <property type="match status" value="1"/>
</dbReference>
<gene>
    <name evidence="3" type="ORF">LTR97_002901</name>
</gene>
<dbReference type="GO" id="GO:0016791">
    <property type="term" value="F:phosphatase activity"/>
    <property type="evidence" value="ECO:0007669"/>
    <property type="project" value="TreeGrafter"/>
</dbReference>
<dbReference type="InterPro" id="IPR029033">
    <property type="entry name" value="His_PPase_superfam"/>
</dbReference>
<accession>A0AAN7ZV49</accession>
<organism evidence="3 4">
    <name type="scientific">Elasticomyces elasticus</name>
    <dbReference type="NCBI Taxonomy" id="574655"/>
    <lineage>
        <taxon>Eukaryota</taxon>
        <taxon>Fungi</taxon>
        <taxon>Dikarya</taxon>
        <taxon>Ascomycota</taxon>
        <taxon>Pezizomycotina</taxon>
        <taxon>Dothideomycetes</taxon>
        <taxon>Dothideomycetidae</taxon>
        <taxon>Mycosphaerellales</taxon>
        <taxon>Teratosphaeriaceae</taxon>
        <taxon>Elasticomyces</taxon>
    </lineage>
</organism>
<comment type="caution">
    <text evidence="3">The sequence shown here is derived from an EMBL/GenBank/DDBJ whole genome shotgun (WGS) entry which is preliminary data.</text>
</comment>
<reference evidence="3" key="1">
    <citation type="submission" date="2023-08" db="EMBL/GenBank/DDBJ databases">
        <title>Black Yeasts Isolated from many extreme environments.</title>
        <authorList>
            <person name="Coleine C."/>
            <person name="Stajich J.E."/>
            <person name="Selbmann L."/>
        </authorList>
    </citation>
    <scope>NUCLEOTIDE SEQUENCE</scope>
    <source>
        <strain evidence="3">CCFEE 5810</strain>
    </source>
</reference>
<comment type="similarity">
    <text evidence="1">Belongs to the histidine acid phosphatase family.</text>
</comment>
<dbReference type="Proteomes" id="UP001310594">
    <property type="component" value="Unassembled WGS sequence"/>
</dbReference>
<dbReference type="AlphaFoldDB" id="A0AAN7ZV49"/>
<dbReference type="InterPro" id="IPR000560">
    <property type="entry name" value="His_Pase_clade-2"/>
</dbReference>
<proteinExistence type="inferred from homology"/>
<dbReference type="PANTHER" id="PTHR11567:SF110">
    <property type="entry name" value="2-PHOSPHOXYLOSE PHOSPHATASE 1"/>
    <property type="match status" value="1"/>
</dbReference>
<sequence length="499" mass="54961">MTTLPVRPPYSQSELTSLYPANLELQQVQILLRQTGLATYWPYCEAASHFRDVIATADGEWDSMHWKRRLETFGSDNSPLPARSQSGSRDNICEPGQLTDLGRQTTLALGQRVRHLYVDQLGFLPGRLEAQTQGSIALRATPIQRALESVQQTFTGLYPPSARSAGLPPHTITKRAMWEETLFPNEGGCPRFAELAHAFAERTAQLYNNGPEMTLLNKRIGKYMPKDSPTVKVDSHPRLSGIMDSINATRAHPNDAATRLPSEFYEAEVIGAVDRVCTEEWFVGYQESNEYRKLGIGALVGDIAQKMVERARRTPSASVSDDDGAFKLGLSGCHDTTIAATLTALGGFDVQTDKWPNFTSNIAFELFRRKDAPASASTSPSTKPSWWSTLFSSSPLASATTSTRTPLADLAPSDRSKLDDHFVRLRYNDRPLTLPYCAQPGKHMEGDASFCTLAAFKEASDSFTPRDWRKECKMNLGTAGVKAVIEPPPGVGVGRMVVQ</sequence>
<dbReference type="Gene3D" id="3.40.50.1240">
    <property type="entry name" value="Phosphoglycerate mutase-like"/>
    <property type="match status" value="1"/>
</dbReference>
<evidence type="ECO:0000256" key="1">
    <source>
        <dbReference type="ARBA" id="ARBA00005375"/>
    </source>
</evidence>
<evidence type="ECO:0000313" key="3">
    <source>
        <dbReference type="EMBL" id="KAK5703888.1"/>
    </source>
</evidence>
<keyword evidence="2" id="KW-0378">Hydrolase</keyword>
<evidence type="ECO:0000313" key="4">
    <source>
        <dbReference type="Proteomes" id="UP001310594"/>
    </source>
</evidence>
<name>A0AAN7ZV49_9PEZI</name>
<dbReference type="Pfam" id="PF00328">
    <property type="entry name" value="His_Phos_2"/>
    <property type="match status" value="1"/>
</dbReference>
<dbReference type="InterPro" id="IPR050645">
    <property type="entry name" value="Histidine_acid_phosphatase"/>
</dbReference>
<dbReference type="EMBL" id="JAVRQU010000004">
    <property type="protein sequence ID" value="KAK5703888.1"/>
    <property type="molecule type" value="Genomic_DNA"/>
</dbReference>
<evidence type="ECO:0000256" key="2">
    <source>
        <dbReference type="ARBA" id="ARBA00022801"/>
    </source>
</evidence>
<dbReference type="CDD" id="cd07061">
    <property type="entry name" value="HP_HAP_like"/>
    <property type="match status" value="1"/>
</dbReference>